<sequence length="86" mass="9494">MPQTDEELKTEITSLIVETSGGVVTGAQVVDESANLLEKGFSSLSFLQLIDALETRYGIYIDLEGDTRFLGRVSSIVTFLREQHVD</sequence>
<evidence type="ECO:0000259" key="1">
    <source>
        <dbReference type="Pfam" id="PF00550"/>
    </source>
</evidence>
<dbReference type="SUPFAM" id="SSF47336">
    <property type="entry name" value="ACP-like"/>
    <property type="match status" value="1"/>
</dbReference>
<proteinExistence type="predicted"/>
<dbReference type="AlphaFoldDB" id="A0A4R7VKI5"/>
<organism evidence="2 3">
    <name type="scientific">Actinophytocola oryzae</name>
    <dbReference type="NCBI Taxonomy" id="502181"/>
    <lineage>
        <taxon>Bacteria</taxon>
        <taxon>Bacillati</taxon>
        <taxon>Actinomycetota</taxon>
        <taxon>Actinomycetes</taxon>
        <taxon>Pseudonocardiales</taxon>
        <taxon>Pseudonocardiaceae</taxon>
    </lineage>
</organism>
<dbReference type="RefSeq" id="WP_133904458.1">
    <property type="nucleotide sequence ID" value="NZ_SOCP01000007.1"/>
</dbReference>
<protein>
    <submittedName>
        <fullName evidence="2">Phosphopantetheine binding protein</fullName>
    </submittedName>
</protein>
<keyword evidence="3" id="KW-1185">Reference proteome</keyword>
<dbReference type="OrthoDB" id="3404602at2"/>
<dbReference type="Proteomes" id="UP000294927">
    <property type="component" value="Unassembled WGS sequence"/>
</dbReference>
<evidence type="ECO:0000313" key="3">
    <source>
        <dbReference type="Proteomes" id="UP000294927"/>
    </source>
</evidence>
<name>A0A4R7VKI5_9PSEU</name>
<comment type="caution">
    <text evidence="2">The sequence shown here is derived from an EMBL/GenBank/DDBJ whole genome shotgun (WGS) entry which is preliminary data.</text>
</comment>
<accession>A0A4R7VKI5</accession>
<evidence type="ECO:0000313" key="2">
    <source>
        <dbReference type="EMBL" id="TDV49757.1"/>
    </source>
</evidence>
<dbReference type="InterPro" id="IPR009081">
    <property type="entry name" value="PP-bd_ACP"/>
</dbReference>
<reference evidence="2 3" key="1">
    <citation type="submission" date="2019-03" db="EMBL/GenBank/DDBJ databases">
        <title>Genomic Encyclopedia of Archaeal and Bacterial Type Strains, Phase II (KMG-II): from individual species to whole genera.</title>
        <authorList>
            <person name="Goeker M."/>
        </authorList>
    </citation>
    <scope>NUCLEOTIDE SEQUENCE [LARGE SCALE GENOMIC DNA]</scope>
    <source>
        <strain evidence="2 3">DSM 45499</strain>
    </source>
</reference>
<dbReference type="EMBL" id="SOCP01000007">
    <property type="protein sequence ID" value="TDV49757.1"/>
    <property type="molecule type" value="Genomic_DNA"/>
</dbReference>
<feature type="domain" description="Carrier" evidence="1">
    <location>
        <begin position="28"/>
        <end position="63"/>
    </location>
</feature>
<dbReference type="Gene3D" id="1.10.1200.10">
    <property type="entry name" value="ACP-like"/>
    <property type="match status" value="1"/>
</dbReference>
<dbReference type="InterPro" id="IPR036736">
    <property type="entry name" value="ACP-like_sf"/>
</dbReference>
<dbReference type="Pfam" id="PF00550">
    <property type="entry name" value="PP-binding"/>
    <property type="match status" value="1"/>
</dbReference>
<gene>
    <name evidence="2" type="ORF">CLV71_10796</name>
</gene>